<keyword evidence="5" id="KW-0732">Signal</keyword>
<evidence type="ECO:0000256" key="14">
    <source>
        <dbReference type="SAM" id="MobiDB-lite"/>
    </source>
</evidence>
<evidence type="ECO:0000313" key="16">
    <source>
        <dbReference type="EMBL" id="CAF0884755.1"/>
    </source>
</evidence>
<dbReference type="GO" id="GO:0005615">
    <property type="term" value="C:extracellular space"/>
    <property type="evidence" value="ECO:0007669"/>
    <property type="project" value="TreeGrafter"/>
</dbReference>
<dbReference type="PANTHER" id="PTHR42884:SF14">
    <property type="entry name" value="NEUROENDOCRINE CONVERTASE 1"/>
    <property type="match status" value="1"/>
</dbReference>
<evidence type="ECO:0000256" key="1">
    <source>
        <dbReference type="ARBA" id="ARBA00001913"/>
    </source>
</evidence>
<keyword evidence="4" id="KW-0165">Cleavage on pair of basic residues</keyword>
<dbReference type="PROSITE" id="PS00136">
    <property type="entry name" value="SUBTILASE_ASP"/>
    <property type="match status" value="1"/>
</dbReference>
<dbReference type="GO" id="GO:0012505">
    <property type="term" value="C:endomembrane system"/>
    <property type="evidence" value="ECO:0007669"/>
    <property type="project" value="UniProtKB-ARBA"/>
</dbReference>
<dbReference type="PROSITE" id="PS51892">
    <property type="entry name" value="SUBTILASE"/>
    <property type="match status" value="1"/>
</dbReference>
<dbReference type="Pfam" id="PF16470">
    <property type="entry name" value="S8_pro-domain"/>
    <property type="match status" value="1"/>
</dbReference>
<evidence type="ECO:0000256" key="7">
    <source>
        <dbReference type="ARBA" id="ARBA00022825"/>
    </source>
</evidence>
<dbReference type="GO" id="GO:0005737">
    <property type="term" value="C:cytoplasm"/>
    <property type="evidence" value="ECO:0007669"/>
    <property type="project" value="UniProtKB-ARBA"/>
</dbReference>
<dbReference type="InterPro" id="IPR023827">
    <property type="entry name" value="Peptidase_S8_Asp-AS"/>
</dbReference>
<feature type="compositionally biased region" description="Basic and acidic residues" evidence="14">
    <location>
        <begin position="219"/>
        <end position="230"/>
    </location>
</feature>
<evidence type="ECO:0000256" key="10">
    <source>
        <dbReference type="ARBA" id="ARBA00023157"/>
    </source>
</evidence>
<dbReference type="SUPFAM" id="SSF52743">
    <property type="entry name" value="Subtilisin-like"/>
    <property type="match status" value="1"/>
</dbReference>
<dbReference type="GO" id="GO:0004252">
    <property type="term" value="F:serine-type endopeptidase activity"/>
    <property type="evidence" value="ECO:0007669"/>
    <property type="project" value="UniProtKB-UniRule"/>
</dbReference>
<dbReference type="Gene3D" id="3.30.70.850">
    <property type="entry name" value="Peptidase S8, pro-domain"/>
    <property type="match status" value="1"/>
</dbReference>
<keyword evidence="6 13" id="KW-0378">Hydrolase</keyword>
<dbReference type="InterPro" id="IPR000209">
    <property type="entry name" value="Peptidase_S8/S53_dom"/>
</dbReference>
<dbReference type="AlphaFoldDB" id="A0A813YJ30"/>
<comment type="caution">
    <text evidence="16">The sequence shown here is derived from an EMBL/GenBank/DDBJ whole genome shotgun (WGS) entry which is preliminary data.</text>
</comment>
<keyword evidence="17" id="KW-1185">Reference proteome</keyword>
<sequence>MLVLKLVNTIGIILWLGSFLLLNVSSFVINNKLDHEADLNNKEYIREWAAKVSDPVEADLIALETGFINRGPIQPFDDIYLFVNPEVPHRSKRHAKEHTERLNNHEKVLWAEQQISKSRVKRDNLDEKFDKRAEKEAYRSVSYDDPEWSNQWYLRDKKSLETDTPILDLHVITAWYKGFSGKGVVVTVLDDGLEWNNTDIKPNYDPEASYDLNDNDPDPTPRYDPSNENKHGTRCAGEIAMVANNGFCGVGIAYNSKIGGVRMLDGRVTDRTEAQAIAFKHKYIDIYSSSWGPNDDGRTVEGPGTLATEAFIKGITEGRNGKGVIYVWASGNGGRHGDNCDCDGYTGSIYTISISSASEHQLSPWYAEKCASTMATTYSSGAYSEQKIITTDLHDQCTDGHTGTSASAPLAAGIFALVLEANPDLTWRDMQHLVAWTSQYNSLAQNPGWKTNGAGFKVNSRFGFGLLDASALIDSALKWKTVPTKRICEVIPNGFKPVEIKTGSPIQIDIKSTGCKGEENNHIRYLEHVQLYVTIEYSRRGDLHLNLTSPNGTNTMLLSERSNDASTSGFVNWPFMSIHTWGEDPSGTWTIRINDRSKHDNIGRLTNFKLVLHGTYEIPEYMKNGPRNYDEKFVQKETVKEQSTEKRRIKFKEESDETKPSEKLVGKMRFNNAANDDNEDDLTSSEENFMNLLLKYFNS</sequence>
<dbReference type="InterPro" id="IPR034182">
    <property type="entry name" value="Kexin/furin"/>
</dbReference>
<dbReference type="PROSITE" id="PS00138">
    <property type="entry name" value="SUBTILASE_SER"/>
    <property type="match status" value="1"/>
</dbReference>
<dbReference type="Pfam" id="PF00082">
    <property type="entry name" value="Peptidase_S8"/>
    <property type="match status" value="1"/>
</dbReference>
<evidence type="ECO:0000256" key="9">
    <source>
        <dbReference type="ARBA" id="ARBA00023145"/>
    </source>
</evidence>
<name>A0A813YJ30_9BILA</name>
<evidence type="ECO:0000256" key="4">
    <source>
        <dbReference type="ARBA" id="ARBA00022685"/>
    </source>
</evidence>
<comment type="cofactor">
    <cofactor evidence="1">
        <name>Ca(2+)</name>
        <dbReference type="ChEBI" id="CHEBI:29108"/>
    </cofactor>
</comment>
<evidence type="ECO:0000313" key="17">
    <source>
        <dbReference type="Proteomes" id="UP000663879"/>
    </source>
</evidence>
<organism evidence="16 17">
    <name type="scientific">Brachionus calyciflorus</name>
    <dbReference type="NCBI Taxonomy" id="104777"/>
    <lineage>
        <taxon>Eukaryota</taxon>
        <taxon>Metazoa</taxon>
        <taxon>Spiralia</taxon>
        <taxon>Gnathifera</taxon>
        <taxon>Rotifera</taxon>
        <taxon>Eurotatoria</taxon>
        <taxon>Monogononta</taxon>
        <taxon>Pseudotrocha</taxon>
        <taxon>Ploima</taxon>
        <taxon>Brachionidae</taxon>
        <taxon>Brachionus</taxon>
    </lineage>
</organism>
<keyword evidence="9" id="KW-0865">Zymogen</keyword>
<dbReference type="SUPFAM" id="SSF49785">
    <property type="entry name" value="Galactose-binding domain-like"/>
    <property type="match status" value="1"/>
</dbReference>
<feature type="active site" description="Charge relay system" evidence="12 13">
    <location>
        <position position="231"/>
    </location>
</feature>
<keyword evidence="11" id="KW-0325">Glycoprotein</keyword>
<keyword evidence="3 13" id="KW-0645">Protease</keyword>
<dbReference type="InterPro" id="IPR022398">
    <property type="entry name" value="Peptidase_S8_His-AS"/>
</dbReference>
<dbReference type="Gene3D" id="3.40.50.200">
    <property type="entry name" value="Peptidase S8/S53 domain"/>
    <property type="match status" value="1"/>
</dbReference>
<evidence type="ECO:0000256" key="6">
    <source>
        <dbReference type="ARBA" id="ARBA00022801"/>
    </source>
</evidence>
<dbReference type="InterPro" id="IPR032815">
    <property type="entry name" value="S8_pro-domain"/>
</dbReference>
<evidence type="ECO:0000256" key="3">
    <source>
        <dbReference type="ARBA" id="ARBA00022670"/>
    </source>
</evidence>
<evidence type="ECO:0000256" key="13">
    <source>
        <dbReference type="PROSITE-ProRule" id="PRU01240"/>
    </source>
</evidence>
<dbReference type="PROSITE" id="PS00137">
    <property type="entry name" value="SUBTILASE_HIS"/>
    <property type="match status" value="1"/>
</dbReference>
<keyword evidence="7 13" id="KW-0720">Serine protease</keyword>
<dbReference type="InterPro" id="IPR036852">
    <property type="entry name" value="Peptidase_S8/S53_dom_sf"/>
</dbReference>
<keyword evidence="8" id="KW-0106">Calcium</keyword>
<dbReference type="EMBL" id="CAJNOC010001700">
    <property type="protein sequence ID" value="CAF0884755.1"/>
    <property type="molecule type" value="Genomic_DNA"/>
</dbReference>
<dbReference type="InterPro" id="IPR023828">
    <property type="entry name" value="Peptidase_S8_Ser-AS"/>
</dbReference>
<dbReference type="GO" id="GO:0016020">
    <property type="term" value="C:membrane"/>
    <property type="evidence" value="ECO:0007669"/>
    <property type="project" value="TreeGrafter"/>
</dbReference>
<dbReference type="GO" id="GO:0016486">
    <property type="term" value="P:peptide hormone processing"/>
    <property type="evidence" value="ECO:0007669"/>
    <property type="project" value="TreeGrafter"/>
</dbReference>
<comment type="similarity">
    <text evidence="2">Belongs to the peptidase S8 family. Furin subfamily.</text>
</comment>
<dbReference type="Proteomes" id="UP000663879">
    <property type="component" value="Unassembled WGS sequence"/>
</dbReference>
<accession>A0A813YJ30</accession>
<gene>
    <name evidence="16" type="ORF">OXX778_LOCUS10603</name>
</gene>
<feature type="active site" description="Charge relay system" evidence="12 13">
    <location>
        <position position="190"/>
    </location>
</feature>
<feature type="compositionally biased region" description="Basic and acidic residues" evidence="14">
    <location>
        <begin position="644"/>
        <end position="665"/>
    </location>
</feature>
<dbReference type="OrthoDB" id="300641at2759"/>
<proteinExistence type="inferred from homology"/>
<dbReference type="Gene3D" id="2.60.120.260">
    <property type="entry name" value="Galactose-binding domain-like"/>
    <property type="match status" value="1"/>
</dbReference>
<dbReference type="InterPro" id="IPR002884">
    <property type="entry name" value="P_dom"/>
</dbReference>
<evidence type="ECO:0000256" key="5">
    <source>
        <dbReference type="ARBA" id="ARBA00022729"/>
    </source>
</evidence>
<dbReference type="PANTHER" id="PTHR42884">
    <property type="entry name" value="PROPROTEIN CONVERTASE SUBTILISIN/KEXIN-RELATED"/>
    <property type="match status" value="1"/>
</dbReference>
<dbReference type="InterPro" id="IPR038466">
    <property type="entry name" value="S8_pro-domain_sf"/>
</dbReference>
<dbReference type="GO" id="GO:0043005">
    <property type="term" value="C:neuron projection"/>
    <property type="evidence" value="ECO:0007669"/>
    <property type="project" value="TreeGrafter"/>
</dbReference>
<evidence type="ECO:0000256" key="11">
    <source>
        <dbReference type="ARBA" id="ARBA00023180"/>
    </source>
</evidence>
<feature type="region of interest" description="Disordered" evidence="14">
    <location>
        <begin position="644"/>
        <end position="683"/>
    </location>
</feature>
<evidence type="ECO:0000259" key="15">
    <source>
        <dbReference type="PROSITE" id="PS51829"/>
    </source>
</evidence>
<evidence type="ECO:0000256" key="12">
    <source>
        <dbReference type="PIRSR" id="PIRSR615500-1"/>
    </source>
</evidence>
<evidence type="ECO:0000256" key="8">
    <source>
        <dbReference type="ARBA" id="ARBA00022837"/>
    </source>
</evidence>
<reference evidence="16" key="1">
    <citation type="submission" date="2021-02" db="EMBL/GenBank/DDBJ databases">
        <authorList>
            <person name="Nowell W R."/>
        </authorList>
    </citation>
    <scope>NUCLEOTIDE SEQUENCE</scope>
    <source>
        <strain evidence="16">Ploen Becks lab</strain>
    </source>
</reference>
<dbReference type="FunFam" id="3.40.50.200:FF:000001">
    <property type="entry name" value="Furin 2, isoform B"/>
    <property type="match status" value="1"/>
</dbReference>
<dbReference type="InterPro" id="IPR008979">
    <property type="entry name" value="Galactose-bd-like_sf"/>
</dbReference>
<dbReference type="CDD" id="cd04059">
    <property type="entry name" value="Peptidases_S8_Protein_convertases_Kexins_Furin-like"/>
    <property type="match status" value="1"/>
</dbReference>
<dbReference type="InterPro" id="IPR015500">
    <property type="entry name" value="Peptidase_S8_subtilisin-rel"/>
</dbReference>
<dbReference type="SUPFAM" id="SSF54897">
    <property type="entry name" value="Protease propeptides/inhibitors"/>
    <property type="match status" value="1"/>
</dbReference>
<feature type="domain" description="P/Homo B" evidence="15">
    <location>
        <begin position="481"/>
        <end position="618"/>
    </location>
</feature>
<protein>
    <recommendedName>
        <fullName evidence="15">P/Homo B domain-containing protein</fullName>
    </recommendedName>
</protein>
<evidence type="ECO:0000256" key="2">
    <source>
        <dbReference type="ARBA" id="ARBA00005325"/>
    </source>
</evidence>
<dbReference type="PROSITE" id="PS51829">
    <property type="entry name" value="P_HOMO_B"/>
    <property type="match status" value="1"/>
</dbReference>
<dbReference type="FunFam" id="2.60.120.260:FF:000006">
    <property type="entry name" value="Proprotein convertase subtilisin/kexin type 5"/>
    <property type="match status" value="1"/>
</dbReference>
<dbReference type="Pfam" id="PF01483">
    <property type="entry name" value="P_proprotein"/>
    <property type="match status" value="1"/>
</dbReference>
<feature type="region of interest" description="Disordered" evidence="14">
    <location>
        <begin position="204"/>
        <end position="230"/>
    </location>
</feature>
<keyword evidence="10" id="KW-1015">Disulfide bond</keyword>
<dbReference type="PRINTS" id="PR00723">
    <property type="entry name" value="SUBTILISIN"/>
</dbReference>
<feature type="active site" description="Charge relay system" evidence="12 13">
    <location>
        <position position="405"/>
    </location>
</feature>